<keyword evidence="1" id="KW-1133">Transmembrane helix</keyword>
<dbReference type="GO" id="GO:0004175">
    <property type="term" value="F:endopeptidase activity"/>
    <property type="evidence" value="ECO:0007669"/>
    <property type="project" value="UniProtKB-ARBA"/>
</dbReference>
<feature type="transmembrane region" description="Helical" evidence="1">
    <location>
        <begin position="210"/>
        <end position="227"/>
    </location>
</feature>
<dbReference type="Proteomes" id="UP000014155">
    <property type="component" value="Unassembled WGS sequence"/>
</dbReference>
<feature type="transmembrane region" description="Helical" evidence="1">
    <location>
        <begin position="182"/>
        <end position="198"/>
    </location>
</feature>
<keyword evidence="4" id="KW-1185">Reference proteome</keyword>
<comment type="caution">
    <text evidence="3">The sequence shown here is derived from an EMBL/GenBank/DDBJ whole genome shotgun (WGS) entry which is preliminary data.</text>
</comment>
<dbReference type="PANTHER" id="PTHR36435:SF1">
    <property type="entry name" value="CAAX AMINO TERMINAL PROTEASE FAMILY PROTEIN"/>
    <property type="match status" value="1"/>
</dbReference>
<proteinExistence type="predicted"/>
<dbReference type="PATRIC" id="fig|1195236.3.peg.1278"/>
<dbReference type="eggNOG" id="COG1266">
    <property type="taxonomic scope" value="Bacteria"/>
</dbReference>
<organism evidence="3 4">
    <name type="scientific">Ruminiclostridium cellobioparum subsp. termitidis CT1112</name>
    <dbReference type="NCBI Taxonomy" id="1195236"/>
    <lineage>
        <taxon>Bacteria</taxon>
        <taxon>Bacillati</taxon>
        <taxon>Bacillota</taxon>
        <taxon>Clostridia</taxon>
        <taxon>Eubacteriales</taxon>
        <taxon>Oscillospiraceae</taxon>
        <taxon>Ruminiclostridium</taxon>
    </lineage>
</organism>
<accession>S0FLI6</accession>
<feature type="transmembrane region" description="Helical" evidence="1">
    <location>
        <begin position="314"/>
        <end position="333"/>
    </location>
</feature>
<evidence type="ECO:0000259" key="2">
    <source>
        <dbReference type="Pfam" id="PF02517"/>
    </source>
</evidence>
<feature type="transmembrane region" description="Helical" evidence="1">
    <location>
        <begin position="43"/>
        <end position="62"/>
    </location>
</feature>
<dbReference type="RefSeq" id="WP_004624421.1">
    <property type="nucleotide sequence ID" value="NZ_AORV01000022.1"/>
</dbReference>
<protein>
    <submittedName>
        <fullName evidence="3">CAAX amino terminal protease family</fullName>
    </submittedName>
</protein>
<sequence length="358" mass="39170">MNNIEELEVNKKYPGPVAAGIFFSLTTLFLTYGGGLLTFKNNYLNSGIGELVFVLLPVLIFLKAGRYNLKDTLKLKRTKPVNYLIVVFLMIFGLPVVGVLNAIVLGLIRLIFGRILPVPQMDIPNVPTLFIAILVIGVSAAVCEETLFRGMISKGYEKLGPAGSLILTSILFGILHRDLQKGVSTILLGALIGFIVYRTRSIYAGMTAHFINNSIAVLLTYASGKLVKSMDSMGVQQIENFDFSNIPTISIVIAGVFYGILFLGCLGGFIGLMYAFLKTTEGNFKTPSHLTQLINNRTDTENAAYLQPYEKKGLGIAAIISVLPGVLLIFLTFTGQVLELMNVKTGMVYELLRVLRLI</sequence>
<evidence type="ECO:0000256" key="1">
    <source>
        <dbReference type="SAM" id="Phobius"/>
    </source>
</evidence>
<evidence type="ECO:0000313" key="3">
    <source>
        <dbReference type="EMBL" id="EMS73090.1"/>
    </source>
</evidence>
<feature type="transmembrane region" description="Helical" evidence="1">
    <location>
        <begin position="128"/>
        <end position="147"/>
    </location>
</feature>
<keyword evidence="3" id="KW-0378">Hydrolase</keyword>
<dbReference type="AlphaFoldDB" id="S0FLI6"/>
<evidence type="ECO:0000313" key="4">
    <source>
        <dbReference type="Proteomes" id="UP000014155"/>
    </source>
</evidence>
<dbReference type="GO" id="GO:0006508">
    <property type="term" value="P:proteolysis"/>
    <property type="evidence" value="ECO:0007669"/>
    <property type="project" value="UniProtKB-KW"/>
</dbReference>
<keyword evidence="1" id="KW-0812">Transmembrane</keyword>
<reference evidence="3 4" key="1">
    <citation type="journal article" date="2013" name="Genome Announc.">
        <title>Draft Genome Sequence of the Cellulolytic, Mesophilic, Anaerobic Bacterium Clostridium termitidis Strain CT1112 (DSM 5398).</title>
        <authorList>
            <person name="Lal S."/>
            <person name="Ramachandran U."/>
            <person name="Zhang X."/>
            <person name="Munir R."/>
            <person name="Sparling R."/>
            <person name="Levin D.B."/>
        </authorList>
    </citation>
    <scope>NUCLEOTIDE SEQUENCE [LARGE SCALE GENOMIC DNA]</scope>
    <source>
        <strain evidence="3 4">CT1112</strain>
    </source>
</reference>
<feature type="transmembrane region" description="Helical" evidence="1">
    <location>
        <begin position="247"/>
        <end position="277"/>
    </location>
</feature>
<dbReference type="PANTHER" id="PTHR36435">
    <property type="entry name" value="SLR1288 PROTEIN"/>
    <property type="match status" value="1"/>
</dbReference>
<feature type="transmembrane region" description="Helical" evidence="1">
    <location>
        <begin position="83"/>
        <end position="108"/>
    </location>
</feature>
<dbReference type="Pfam" id="PF02517">
    <property type="entry name" value="Rce1-like"/>
    <property type="match status" value="1"/>
</dbReference>
<dbReference type="InterPro" id="IPR003675">
    <property type="entry name" value="Rce1/LyrA-like_dom"/>
</dbReference>
<keyword evidence="3" id="KW-0645">Protease</keyword>
<gene>
    <name evidence="3" type="ORF">CTER_0984</name>
</gene>
<feature type="transmembrane region" description="Helical" evidence="1">
    <location>
        <begin position="159"/>
        <end position="176"/>
    </location>
</feature>
<dbReference type="STRING" id="1195236.CTER_0984"/>
<feature type="transmembrane region" description="Helical" evidence="1">
    <location>
        <begin position="17"/>
        <end position="37"/>
    </location>
</feature>
<dbReference type="InterPro" id="IPR052710">
    <property type="entry name" value="CAAX_protease"/>
</dbReference>
<name>S0FLI6_RUMCE</name>
<dbReference type="GO" id="GO:0080120">
    <property type="term" value="P:CAAX-box protein maturation"/>
    <property type="evidence" value="ECO:0007669"/>
    <property type="project" value="UniProtKB-ARBA"/>
</dbReference>
<keyword evidence="1" id="KW-0472">Membrane</keyword>
<dbReference type="EMBL" id="AORV01000022">
    <property type="protein sequence ID" value="EMS73090.1"/>
    <property type="molecule type" value="Genomic_DNA"/>
</dbReference>
<feature type="domain" description="CAAX prenyl protease 2/Lysostaphin resistance protein A-like" evidence="2">
    <location>
        <begin position="128"/>
        <end position="214"/>
    </location>
</feature>